<dbReference type="AlphaFoldDB" id="A0A2P2N6H4"/>
<dbReference type="EMBL" id="GGEC01057584">
    <property type="protein sequence ID" value="MBX38068.1"/>
    <property type="molecule type" value="Transcribed_RNA"/>
</dbReference>
<organism evidence="1">
    <name type="scientific">Rhizophora mucronata</name>
    <name type="common">Asiatic mangrove</name>
    <dbReference type="NCBI Taxonomy" id="61149"/>
    <lineage>
        <taxon>Eukaryota</taxon>
        <taxon>Viridiplantae</taxon>
        <taxon>Streptophyta</taxon>
        <taxon>Embryophyta</taxon>
        <taxon>Tracheophyta</taxon>
        <taxon>Spermatophyta</taxon>
        <taxon>Magnoliopsida</taxon>
        <taxon>eudicotyledons</taxon>
        <taxon>Gunneridae</taxon>
        <taxon>Pentapetalae</taxon>
        <taxon>rosids</taxon>
        <taxon>fabids</taxon>
        <taxon>Malpighiales</taxon>
        <taxon>Rhizophoraceae</taxon>
        <taxon>Rhizophora</taxon>
    </lineage>
</organism>
<proteinExistence type="predicted"/>
<evidence type="ECO:0000313" key="1">
    <source>
        <dbReference type="EMBL" id="MBX38068.1"/>
    </source>
</evidence>
<name>A0A2P2N6H4_RHIMU</name>
<protein>
    <submittedName>
        <fullName evidence="1">Uncharacterized protein</fullName>
    </submittedName>
</protein>
<reference evidence="1" key="1">
    <citation type="submission" date="2018-02" db="EMBL/GenBank/DDBJ databases">
        <title>Rhizophora mucronata_Transcriptome.</title>
        <authorList>
            <person name="Meera S.P."/>
            <person name="Sreeshan A."/>
            <person name="Augustine A."/>
        </authorList>
    </citation>
    <scope>NUCLEOTIDE SEQUENCE</scope>
    <source>
        <tissue evidence="1">Leaf</tissue>
    </source>
</reference>
<sequence length="44" mass="4644">MVQSSGKRVGENGGIEGVHVGFHGVHSRNGHIEGQELGARCRFG</sequence>
<accession>A0A2P2N6H4</accession>